<comment type="caution">
    <text evidence="2">The sequence shown here is derived from an EMBL/GenBank/DDBJ whole genome shotgun (WGS) entry which is preliminary data.</text>
</comment>
<evidence type="ECO:0000256" key="1">
    <source>
        <dbReference type="SAM" id="MobiDB-lite"/>
    </source>
</evidence>
<dbReference type="AlphaFoldDB" id="A0A135TYZ7"/>
<sequence length="117" mass="12643">MASRNGRPQLPPVPAILPGATPMDNADPRAPILGIIGAPAASRRKPPSNLQGQASYEPVKACSKRHTGRSPWMNEAAILTKPHRRLRCHQPAGAQKASNDINHTSSHGMNEQDGHWH</sequence>
<keyword evidence="3" id="KW-1185">Reference proteome</keyword>
<dbReference type="Proteomes" id="UP000070121">
    <property type="component" value="Unassembled WGS sequence"/>
</dbReference>
<reference evidence="2 3" key="1">
    <citation type="submission" date="2014-02" db="EMBL/GenBank/DDBJ databases">
        <title>The genome sequence of Colletotrichum salicis CBS 607.94.</title>
        <authorList>
            <person name="Baroncelli R."/>
            <person name="Thon M.R."/>
        </authorList>
    </citation>
    <scope>NUCLEOTIDE SEQUENCE [LARGE SCALE GENOMIC DNA]</scope>
    <source>
        <strain evidence="2 3">CBS 607.94</strain>
    </source>
</reference>
<proteinExistence type="predicted"/>
<name>A0A135TYZ7_9PEZI</name>
<dbReference type="OrthoDB" id="10445393at2759"/>
<feature type="region of interest" description="Disordered" evidence="1">
    <location>
        <begin position="88"/>
        <end position="117"/>
    </location>
</feature>
<gene>
    <name evidence="2" type="ORF">CSAL01_01301</name>
</gene>
<protein>
    <submittedName>
        <fullName evidence="2">Uncharacterized protein</fullName>
    </submittedName>
</protein>
<accession>A0A135TYZ7</accession>
<dbReference type="EMBL" id="JFFI01001838">
    <property type="protein sequence ID" value="KXH53363.1"/>
    <property type="molecule type" value="Genomic_DNA"/>
</dbReference>
<organism evidence="2 3">
    <name type="scientific">Colletotrichum salicis</name>
    <dbReference type="NCBI Taxonomy" id="1209931"/>
    <lineage>
        <taxon>Eukaryota</taxon>
        <taxon>Fungi</taxon>
        <taxon>Dikarya</taxon>
        <taxon>Ascomycota</taxon>
        <taxon>Pezizomycotina</taxon>
        <taxon>Sordariomycetes</taxon>
        <taxon>Hypocreomycetidae</taxon>
        <taxon>Glomerellales</taxon>
        <taxon>Glomerellaceae</taxon>
        <taxon>Colletotrichum</taxon>
        <taxon>Colletotrichum acutatum species complex</taxon>
    </lineage>
</organism>
<feature type="region of interest" description="Disordered" evidence="1">
    <location>
        <begin position="1"/>
        <end position="70"/>
    </location>
</feature>
<feature type="compositionally biased region" description="Low complexity" evidence="1">
    <location>
        <begin position="30"/>
        <end position="41"/>
    </location>
</feature>
<evidence type="ECO:0000313" key="3">
    <source>
        <dbReference type="Proteomes" id="UP000070121"/>
    </source>
</evidence>
<evidence type="ECO:0000313" key="2">
    <source>
        <dbReference type="EMBL" id="KXH53363.1"/>
    </source>
</evidence>
<feature type="compositionally biased region" description="Polar residues" evidence="1">
    <location>
        <begin position="96"/>
        <end position="109"/>
    </location>
</feature>